<keyword evidence="2" id="KW-1185">Reference proteome</keyword>
<accession>A0A947GN18</accession>
<evidence type="ECO:0000313" key="2">
    <source>
        <dbReference type="Proteomes" id="UP000717364"/>
    </source>
</evidence>
<dbReference type="InterPro" id="IPR032774">
    <property type="entry name" value="WG_beta_rep"/>
</dbReference>
<dbReference type="Proteomes" id="UP000717364">
    <property type="component" value="Unassembled WGS sequence"/>
</dbReference>
<sequence length="65" mass="7223">MEVDGWFGYIDNTGKSVIPAQFSQIRTRSDGFIQVNLGSKLVCRETGGDSPQNRCRFKGGKWGLL</sequence>
<name>A0A947GN18_9CYAN</name>
<organism evidence="1 2">
    <name type="scientific">Leptothoe spongobia TAU-MAC 1115</name>
    <dbReference type="NCBI Taxonomy" id="1967444"/>
    <lineage>
        <taxon>Bacteria</taxon>
        <taxon>Bacillati</taxon>
        <taxon>Cyanobacteriota</taxon>
        <taxon>Cyanophyceae</taxon>
        <taxon>Nodosilineales</taxon>
        <taxon>Cymatolegaceae</taxon>
        <taxon>Leptothoe</taxon>
        <taxon>Leptothoe spongobia</taxon>
    </lineage>
</organism>
<reference evidence="1" key="1">
    <citation type="submission" date="2020-11" db="EMBL/GenBank/DDBJ databases">
        <authorList>
            <person name="Konstantinou D."/>
            <person name="Gkelis S."/>
            <person name="Popin R."/>
            <person name="Fewer D."/>
            <person name="Sivonen K."/>
        </authorList>
    </citation>
    <scope>NUCLEOTIDE SEQUENCE</scope>
    <source>
        <strain evidence="1">TAU-MAC 1115</strain>
    </source>
</reference>
<dbReference type="AlphaFoldDB" id="A0A947GN18"/>
<reference evidence="1" key="2">
    <citation type="journal article" date="2021" name="Mar. Drugs">
        <title>Genome Reduction and Secondary Metabolism of the Marine Sponge-Associated Cyanobacterium Leptothoe.</title>
        <authorList>
            <person name="Konstantinou D."/>
            <person name="Popin R.V."/>
            <person name="Fewer D.P."/>
            <person name="Sivonen K."/>
            <person name="Gkelis S."/>
        </authorList>
    </citation>
    <scope>NUCLEOTIDE SEQUENCE</scope>
    <source>
        <strain evidence="1">TAU-MAC 1115</strain>
    </source>
</reference>
<comment type="caution">
    <text evidence="1">The sequence shown here is derived from an EMBL/GenBank/DDBJ whole genome shotgun (WGS) entry which is preliminary data.</text>
</comment>
<evidence type="ECO:0000313" key="1">
    <source>
        <dbReference type="EMBL" id="MBT9315821.1"/>
    </source>
</evidence>
<dbReference type="Pfam" id="PF14903">
    <property type="entry name" value="WG_beta_rep"/>
    <property type="match status" value="1"/>
</dbReference>
<gene>
    <name evidence="1" type="ORF">IXB50_10320</name>
</gene>
<protein>
    <submittedName>
        <fullName evidence="1">WG repeat-containing protein</fullName>
    </submittedName>
</protein>
<dbReference type="EMBL" id="JADOES010000016">
    <property type="protein sequence ID" value="MBT9315821.1"/>
    <property type="molecule type" value="Genomic_DNA"/>
</dbReference>
<proteinExistence type="predicted"/>